<dbReference type="Gene3D" id="2.60.120.620">
    <property type="entry name" value="q2cbj1_9rhob like domain"/>
    <property type="match status" value="1"/>
</dbReference>
<dbReference type="eggNOG" id="KOG3710">
    <property type="taxonomic scope" value="Eukaryota"/>
</dbReference>
<dbReference type="EnsemblMetazoa" id="SMAR003018-RA">
    <property type="protein sequence ID" value="SMAR003018-PA"/>
    <property type="gene ID" value="SMAR003018"/>
</dbReference>
<dbReference type="InterPro" id="IPR051559">
    <property type="entry name" value="HIF_prolyl_hydroxylases"/>
</dbReference>
<sequence length="396" mass="44849">MAARLCGENRSCQYCGKEDNLKQCSRCRSVLYCSRAHQKKHWKIHKETCGNENTDTNNTGAIIIQEDDIVGLLHKTVVATQEKSVQHTKRTSNGDVSGSKSGVNTNSDEMTSKTVRDDIDAISSSQERSPLLTSNSKVNGKSLNHQQHMAFSFQQQKKEKLHSFYAEKILSNTNQCQQMCDQIINDLNMYGICVIDKFLGEELGSAILGEVCDMYRSGVFKDGQLVSHKVKDSSTTIRGDKITWVDGSEQDCAHIGDLISIVDSLIALCKNRANNGELGKHNIGERTKAMVACYPGGGTQYVKHVDNPNQDGRCITSIYYLNKDWNEKRGGLLRIFPDGNDEQIANIVPIFDRLIFFWSDRRNPHEVQASYETRYAITLWYFDKHEREKYNKAQRK</sequence>
<dbReference type="EC" id="1.14.11.29" evidence="9"/>
<reference evidence="15" key="2">
    <citation type="submission" date="2015-02" db="UniProtKB">
        <authorList>
            <consortium name="EnsemblMetazoa"/>
        </authorList>
    </citation>
    <scope>IDENTIFICATION</scope>
</reference>
<dbReference type="GO" id="GO:0031418">
    <property type="term" value="F:L-ascorbic acid binding"/>
    <property type="evidence" value="ECO:0007669"/>
    <property type="project" value="UniProtKB-KW"/>
</dbReference>
<evidence type="ECO:0000256" key="4">
    <source>
        <dbReference type="ARBA" id="ARBA00022833"/>
    </source>
</evidence>
<feature type="region of interest" description="Disordered" evidence="12">
    <location>
        <begin position="81"/>
        <end position="115"/>
    </location>
</feature>
<evidence type="ECO:0000313" key="15">
    <source>
        <dbReference type="EnsemblMetazoa" id="SMAR003018-PA"/>
    </source>
</evidence>
<dbReference type="GO" id="GO:0008198">
    <property type="term" value="F:ferrous iron binding"/>
    <property type="evidence" value="ECO:0007669"/>
    <property type="project" value="TreeGrafter"/>
</dbReference>
<evidence type="ECO:0000256" key="11">
    <source>
        <dbReference type="PROSITE-ProRule" id="PRU00134"/>
    </source>
</evidence>
<dbReference type="HOGENOM" id="CLU_022206_2_2_1"/>
<dbReference type="PhylomeDB" id="T1IPR5"/>
<evidence type="ECO:0000259" key="14">
    <source>
        <dbReference type="PROSITE" id="PS51471"/>
    </source>
</evidence>
<dbReference type="EMBL" id="JH431265">
    <property type="status" value="NOT_ANNOTATED_CDS"/>
    <property type="molecule type" value="Genomic_DNA"/>
</dbReference>
<comment type="catalytic activity">
    <reaction evidence="10">
        <text>L-prolyl-[hypoxia-inducible factor alpha subunit] + 2-oxoglutarate + O2 = trans-4-hydroxy-L-prolyl-[hypoxia-inducible factor alpha subunit] + succinate + CO2</text>
        <dbReference type="Rhea" id="RHEA:48400"/>
        <dbReference type="Rhea" id="RHEA-COMP:12093"/>
        <dbReference type="Rhea" id="RHEA-COMP:12094"/>
        <dbReference type="ChEBI" id="CHEBI:15379"/>
        <dbReference type="ChEBI" id="CHEBI:16526"/>
        <dbReference type="ChEBI" id="CHEBI:16810"/>
        <dbReference type="ChEBI" id="CHEBI:30031"/>
        <dbReference type="ChEBI" id="CHEBI:50342"/>
        <dbReference type="ChEBI" id="CHEBI:61965"/>
        <dbReference type="EC" id="1.14.11.29"/>
    </reaction>
</comment>
<evidence type="ECO:0000256" key="3">
    <source>
        <dbReference type="ARBA" id="ARBA00022771"/>
    </source>
</evidence>
<dbReference type="PROSITE" id="PS01360">
    <property type="entry name" value="ZF_MYND_1"/>
    <property type="match status" value="1"/>
</dbReference>
<keyword evidence="5" id="KW-0847">Vitamin C</keyword>
<dbReference type="Proteomes" id="UP000014500">
    <property type="component" value="Unassembled WGS sequence"/>
</dbReference>
<dbReference type="PROSITE" id="PS51471">
    <property type="entry name" value="FE2OG_OXY"/>
    <property type="match status" value="1"/>
</dbReference>
<dbReference type="Gene3D" id="6.10.140.2220">
    <property type="match status" value="1"/>
</dbReference>
<reference evidence="16" key="1">
    <citation type="submission" date="2011-05" db="EMBL/GenBank/DDBJ databases">
        <authorList>
            <person name="Richards S.R."/>
            <person name="Qu J."/>
            <person name="Jiang H."/>
            <person name="Jhangiani S.N."/>
            <person name="Agravi P."/>
            <person name="Goodspeed R."/>
            <person name="Gross S."/>
            <person name="Mandapat C."/>
            <person name="Jackson L."/>
            <person name="Mathew T."/>
            <person name="Pu L."/>
            <person name="Thornton R."/>
            <person name="Saada N."/>
            <person name="Wilczek-Boney K.B."/>
            <person name="Lee S."/>
            <person name="Kovar C."/>
            <person name="Wu Y."/>
            <person name="Scherer S.E."/>
            <person name="Worley K.C."/>
            <person name="Muzny D.M."/>
            <person name="Gibbs R."/>
        </authorList>
    </citation>
    <scope>NUCLEOTIDE SEQUENCE</scope>
    <source>
        <strain evidence="16">Brora</strain>
    </source>
</reference>
<keyword evidence="2" id="KW-0479">Metal-binding</keyword>
<organism evidence="15 16">
    <name type="scientific">Strigamia maritima</name>
    <name type="common">European centipede</name>
    <name type="synonym">Geophilus maritimus</name>
    <dbReference type="NCBI Taxonomy" id="126957"/>
    <lineage>
        <taxon>Eukaryota</taxon>
        <taxon>Metazoa</taxon>
        <taxon>Ecdysozoa</taxon>
        <taxon>Arthropoda</taxon>
        <taxon>Myriapoda</taxon>
        <taxon>Chilopoda</taxon>
        <taxon>Pleurostigmophora</taxon>
        <taxon>Geophilomorpha</taxon>
        <taxon>Linotaeniidae</taxon>
        <taxon>Strigamia</taxon>
    </lineage>
</organism>
<accession>T1IPR5</accession>
<evidence type="ECO:0000256" key="1">
    <source>
        <dbReference type="ARBA" id="ARBA00001961"/>
    </source>
</evidence>
<dbReference type="GO" id="GO:0008270">
    <property type="term" value="F:zinc ion binding"/>
    <property type="evidence" value="ECO:0007669"/>
    <property type="project" value="UniProtKB-KW"/>
</dbReference>
<feature type="domain" description="MYND-type" evidence="13">
    <location>
        <begin position="12"/>
        <end position="49"/>
    </location>
</feature>
<evidence type="ECO:0000256" key="12">
    <source>
        <dbReference type="SAM" id="MobiDB-lite"/>
    </source>
</evidence>
<evidence type="ECO:0000256" key="5">
    <source>
        <dbReference type="ARBA" id="ARBA00022896"/>
    </source>
</evidence>
<dbReference type="PANTHER" id="PTHR12907:SF26">
    <property type="entry name" value="HIF PROLYL HYDROXYLASE, ISOFORM C"/>
    <property type="match status" value="1"/>
</dbReference>
<evidence type="ECO:0000256" key="6">
    <source>
        <dbReference type="ARBA" id="ARBA00022964"/>
    </source>
</evidence>
<dbReference type="Pfam" id="PF01753">
    <property type="entry name" value="zf-MYND"/>
    <property type="match status" value="1"/>
</dbReference>
<dbReference type="PANTHER" id="PTHR12907">
    <property type="entry name" value="EGL NINE HOMOLOG-RELATED"/>
    <property type="match status" value="1"/>
</dbReference>
<feature type="domain" description="Fe2OG dioxygenase" evidence="14">
    <location>
        <begin position="285"/>
        <end position="383"/>
    </location>
</feature>
<comment type="cofactor">
    <cofactor evidence="1">
        <name>L-ascorbate</name>
        <dbReference type="ChEBI" id="CHEBI:38290"/>
    </cofactor>
</comment>
<dbReference type="PROSITE" id="PS50865">
    <property type="entry name" value="ZF_MYND_2"/>
    <property type="match status" value="1"/>
</dbReference>
<keyword evidence="3 11" id="KW-0863">Zinc-finger</keyword>
<proteinExistence type="predicted"/>
<dbReference type="SUPFAM" id="SSF144232">
    <property type="entry name" value="HIT/MYND zinc finger-like"/>
    <property type="match status" value="1"/>
</dbReference>
<dbReference type="InterPro" id="IPR005123">
    <property type="entry name" value="Oxoglu/Fe-dep_dioxygenase_dom"/>
</dbReference>
<dbReference type="InterPro" id="IPR006620">
    <property type="entry name" value="Pro_4_hyd_alph"/>
</dbReference>
<keyword evidence="16" id="KW-1185">Reference proteome</keyword>
<keyword evidence="4" id="KW-0862">Zinc</keyword>
<evidence type="ECO:0000256" key="8">
    <source>
        <dbReference type="ARBA" id="ARBA00023004"/>
    </source>
</evidence>
<dbReference type="InterPro" id="IPR002893">
    <property type="entry name" value="Znf_MYND"/>
</dbReference>
<evidence type="ECO:0000256" key="2">
    <source>
        <dbReference type="ARBA" id="ARBA00022723"/>
    </source>
</evidence>
<keyword evidence="7" id="KW-0560">Oxidoreductase</keyword>
<dbReference type="SMART" id="SM00702">
    <property type="entry name" value="P4Hc"/>
    <property type="match status" value="1"/>
</dbReference>
<evidence type="ECO:0000259" key="13">
    <source>
        <dbReference type="PROSITE" id="PS50865"/>
    </source>
</evidence>
<evidence type="ECO:0000256" key="10">
    <source>
        <dbReference type="ARBA" id="ARBA00049134"/>
    </source>
</evidence>
<dbReference type="GO" id="GO:0071456">
    <property type="term" value="P:cellular response to hypoxia"/>
    <property type="evidence" value="ECO:0007669"/>
    <property type="project" value="TreeGrafter"/>
</dbReference>
<dbReference type="Pfam" id="PF13640">
    <property type="entry name" value="2OG-FeII_Oxy_3"/>
    <property type="match status" value="1"/>
</dbReference>
<evidence type="ECO:0000256" key="9">
    <source>
        <dbReference type="ARBA" id="ARBA00039004"/>
    </source>
</evidence>
<evidence type="ECO:0000313" key="16">
    <source>
        <dbReference type="Proteomes" id="UP000014500"/>
    </source>
</evidence>
<name>T1IPR5_STRMM</name>
<protein>
    <recommendedName>
        <fullName evidence="9">hypoxia-inducible factor-proline dioxygenase</fullName>
        <ecNumber evidence="9">1.14.11.29</ecNumber>
    </recommendedName>
</protein>
<dbReference type="InterPro" id="IPR044862">
    <property type="entry name" value="Pro_4_hyd_alph_FE2OG_OXY"/>
</dbReference>
<evidence type="ECO:0000256" key="7">
    <source>
        <dbReference type="ARBA" id="ARBA00023002"/>
    </source>
</evidence>
<dbReference type="STRING" id="126957.T1IPR5"/>
<keyword evidence="8" id="KW-0408">Iron</keyword>
<keyword evidence="6" id="KW-0223">Dioxygenase</keyword>
<dbReference type="AlphaFoldDB" id="T1IPR5"/>
<dbReference type="GO" id="GO:0160082">
    <property type="term" value="F:hypoxia-inducible factor-proline dioxygenase activity"/>
    <property type="evidence" value="ECO:0007669"/>
    <property type="project" value="UniProtKB-EC"/>
</dbReference>
<feature type="compositionally biased region" description="Polar residues" evidence="12">
    <location>
        <begin position="91"/>
        <end position="109"/>
    </location>
</feature>
<dbReference type="OMA" id="TWLEGNE"/>